<proteinExistence type="predicted"/>
<sequence>MVVEDRRRRPRKIDNAGKPMLKETIGSRFDILHNFLVEAETISVGDSVGGINKQHNSPIALKSPVVCANGIQGIRSPQKQREDKRSNGSSGERILGASVIPMIPGRVPIVSSHGITGSTD</sequence>
<evidence type="ECO:0000313" key="1">
    <source>
        <dbReference type="EMBL" id="KAK8484901.1"/>
    </source>
</evidence>
<accession>A0ABR1ZW20</accession>
<dbReference type="Proteomes" id="UP001396334">
    <property type="component" value="Unassembled WGS sequence"/>
</dbReference>
<comment type="caution">
    <text evidence="1">The sequence shown here is derived from an EMBL/GenBank/DDBJ whole genome shotgun (WGS) entry which is preliminary data.</text>
</comment>
<name>A0ABR1ZW20_9ROSI</name>
<protein>
    <submittedName>
        <fullName evidence="1">Uncharacterized protein</fullName>
    </submittedName>
</protein>
<reference evidence="1 2" key="1">
    <citation type="journal article" date="2024" name="G3 (Bethesda)">
        <title>Genome assembly of Hibiscus sabdariffa L. provides insights into metabolisms of medicinal natural products.</title>
        <authorList>
            <person name="Kim T."/>
        </authorList>
    </citation>
    <scope>NUCLEOTIDE SEQUENCE [LARGE SCALE GENOMIC DNA]</scope>
    <source>
        <strain evidence="1">TK-2024</strain>
        <tissue evidence="1">Old leaves</tissue>
    </source>
</reference>
<dbReference type="EMBL" id="JBBPBN010000528">
    <property type="protein sequence ID" value="KAK8484901.1"/>
    <property type="molecule type" value="Genomic_DNA"/>
</dbReference>
<organism evidence="1 2">
    <name type="scientific">Hibiscus sabdariffa</name>
    <name type="common">roselle</name>
    <dbReference type="NCBI Taxonomy" id="183260"/>
    <lineage>
        <taxon>Eukaryota</taxon>
        <taxon>Viridiplantae</taxon>
        <taxon>Streptophyta</taxon>
        <taxon>Embryophyta</taxon>
        <taxon>Tracheophyta</taxon>
        <taxon>Spermatophyta</taxon>
        <taxon>Magnoliopsida</taxon>
        <taxon>eudicotyledons</taxon>
        <taxon>Gunneridae</taxon>
        <taxon>Pentapetalae</taxon>
        <taxon>rosids</taxon>
        <taxon>malvids</taxon>
        <taxon>Malvales</taxon>
        <taxon>Malvaceae</taxon>
        <taxon>Malvoideae</taxon>
        <taxon>Hibiscus</taxon>
    </lineage>
</organism>
<gene>
    <name evidence="1" type="ORF">V6N11_076708</name>
</gene>
<keyword evidence="2" id="KW-1185">Reference proteome</keyword>
<evidence type="ECO:0000313" key="2">
    <source>
        <dbReference type="Proteomes" id="UP001396334"/>
    </source>
</evidence>